<comment type="caution">
    <text evidence="8">The sequence shown here is derived from an EMBL/GenBank/DDBJ whole genome shotgun (WGS) entry which is preliminary data.</text>
</comment>
<reference evidence="8 9" key="1">
    <citation type="journal article" date="2014" name="Antonie Van Leeuwenhoek">
        <title>Hyphomonas beringensis sp. nov. and Hyphomonas chukchiensis sp. nov., isolated from surface seawater of the Bering Sea and Chukchi Sea.</title>
        <authorList>
            <person name="Li C."/>
            <person name="Lai Q."/>
            <person name="Li G."/>
            <person name="Dong C."/>
            <person name="Wang J."/>
            <person name="Liao Y."/>
            <person name="Shao Z."/>
        </authorList>
    </citation>
    <scope>NUCLEOTIDE SEQUENCE [LARGE SCALE GENOMIC DNA]</scope>
    <source>
        <strain evidence="8 9">VP2</strain>
    </source>
</reference>
<feature type="binding site" evidence="5">
    <location>
        <begin position="126"/>
        <end position="130"/>
    </location>
    <ligand>
        <name>S-adenosyl-L-methionine</name>
        <dbReference type="ChEBI" id="CHEBI:59789"/>
    </ligand>
</feature>
<keyword evidence="9" id="KW-1185">Reference proteome</keyword>
<dbReference type="Proteomes" id="UP000024816">
    <property type="component" value="Unassembled WGS sequence"/>
</dbReference>
<dbReference type="Gene3D" id="3.40.50.150">
    <property type="entry name" value="Vaccinia Virus protein VP39"/>
    <property type="match status" value="1"/>
</dbReference>
<dbReference type="GO" id="GO:0003676">
    <property type="term" value="F:nucleic acid binding"/>
    <property type="evidence" value="ECO:0007669"/>
    <property type="project" value="InterPro"/>
</dbReference>
<dbReference type="PROSITE" id="PS00092">
    <property type="entry name" value="N6_MTASE"/>
    <property type="match status" value="1"/>
</dbReference>
<gene>
    <name evidence="5" type="primary">prmC</name>
    <name evidence="8" type="ORF">HJA_07357</name>
</gene>
<dbReference type="NCBIfam" id="TIGR03534">
    <property type="entry name" value="RF_mod_PrmC"/>
    <property type="match status" value="1"/>
</dbReference>
<evidence type="ECO:0000256" key="3">
    <source>
        <dbReference type="ARBA" id="ARBA00022691"/>
    </source>
</evidence>
<dbReference type="InterPro" id="IPR050320">
    <property type="entry name" value="N5-glutamine_MTase"/>
</dbReference>
<keyword evidence="2 5" id="KW-0808">Transferase</keyword>
<dbReference type="CDD" id="cd02440">
    <property type="entry name" value="AdoMet_MTases"/>
    <property type="match status" value="1"/>
</dbReference>
<feature type="binding site" evidence="5">
    <location>
        <position position="149"/>
    </location>
    <ligand>
        <name>S-adenosyl-L-methionine</name>
        <dbReference type="ChEBI" id="CHEBI:59789"/>
    </ligand>
</feature>
<dbReference type="Gene3D" id="1.10.8.10">
    <property type="entry name" value="DNA helicase RuvA subunit, C-terminal domain"/>
    <property type="match status" value="1"/>
</dbReference>
<evidence type="ECO:0000256" key="1">
    <source>
        <dbReference type="ARBA" id="ARBA00022603"/>
    </source>
</evidence>
<dbReference type="AlphaFoldDB" id="A0A059FEN1"/>
<dbReference type="GO" id="GO:0032259">
    <property type="term" value="P:methylation"/>
    <property type="evidence" value="ECO:0007669"/>
    <property type="project" value="UniProtKB-KW"/>
</dbReference>
<dbReference type="STRING" id="1280952.HJA_07357"/>
<dbReference type="EMBL" id="ARYJ01000004">
    <property type="protein sequence ID" value="KCZ89095.1"/>
    <property type="molecule type" value="Genomic_DNA"/>
</dbReference>
<evidence type="ECO:0000259" key="7">
    <source>
        <dbReference type="Pfam" id="PF17827"/>
    </source>
</evidence>
<dbReference type="InterPro" id="IPR004556">
    <property type="entry name" value="HemK-like"/>
</dbReference>
<evidence type="ECO:0000259" key="6">
    <source>
        <dbReference type="Pfam" id="PF05175"/>
    </source>
</evidence>
<organism evidence="8 9">
    <name type="scientific">Hyphomonas jannaschiana VP2</name>
    <dbReference type="NCBI Taxonomy" id="1280952"/>
    <lineage>
        <taxon>Bacteria</taxon>
        <taxon>Pseudomonadati</taxon>
        <taxon>Pseudomonadota</taxon>
        <taxon>Alphaproteobacteria</taxon>
        <taxon>Hyphomonadales</taxon>
        <taxon>Hyphomonadaceae</taxon>
        <taxon>Hyphomonas</taxon>
    </lineage>
</organism>
<feature type="domain" description="Release factor glutamine methyltransferase N-terminal" evidence="7">
    <location>
        <begin position="11"/>
        <end position="81"/>
    </location>
</feature>
<evidence type="ECO:0000256" key="4">
    <source>
        <dbReference type="ARBA" id="ARBA00048391"/>
    </source>
</evidence>
<evidence type="ECO:0000313" key="8">
    <source>
        <dbReference type="EMBL" id="KCZ89095.1"/>
    </source>
</evidence>
<dbReference type="PATRIC" id="fig|1280952.3.peg.1459"/>
<keyword evidence="1 5" id="KW-0489">Methyltransferase</keyword>
<dbReference type="PANTHER" id="PTHR18895">
    <property type="entry name" value="HEMK METHYLTRANSFERASE"/>
    <property type="match status" value="1"/>
</dbReference>
<comment type="catalytic activity">
    <reaction evidence="4 5">
        <text>L-glutaminyl-[peptide chain release factor] + S-adenosyl-L-methionine = N(5)-methyl-L-glutaminyl-[peptide chain release factor] + S-adenosyl-L-homocysteine + H(+)</text>
        <dbReference type="Rhea" id="RHEA:42896"/>
        <dbReference type="Rhea" id="RHEA-COMP:10271"/>
        <dbReference type="Rhea" id="RHEA-COMP:10272"/>
        <dbReference type="ChEBI" id="CHEBI:15378"/>
        <dbReference type="ChEBI" id="CHEBI:30011"/>
        <dbReference type="ChEBI" id="CHEBI:57856"/>
        <dbReference type="ChEBI" id="CHEBI:59789"/>
        <dbReference type="ChEBI" id="CHEBI:61891"/>
        <dbReference type="EC" id="2.1.1.297"/>
    </reaction>
</comment>
<dbReference type="OrthoDB" id="9800643at2"/>
<comment type="function">
    <text evidence="5">Methylates the class 1 translation termination release factors RF1/PrfA and RF2/PrfB on the glutamine residue of the universally conserved GGQ motif.</text>
</comment>
<dbReference type="Pfam" id="PF05175">
    <property type="entry name" value="MTS"/>
    <property type="match status" value="1"/>
</dbReference>
<proteinExistence type="inferred from homology"/>
<dbReference type="Pfam" id="PF17827">
    <property type="entry name" value="PrmC_N"/>
    <property type="match status" value="1"/>
</dbReference>
<dbReference type="InterPro" id="IPR007848">
    <property type="entry name" value="Small_mtfrase_dom"/>
</dbReference>
<feature type="binding site" evidence="5">
    <location>
        <begin position="193"/>
        <end position="196"/>
    </location>
    <ligand>
        <name>substrate</name>
    </ligand>
</feature>
<dbReference type="eggNOG" id="COG2890">
    <property type="taxonomic scope" value="Bacteria"/>
</dbReference>
<evidence type="ECO:0000313" key="9">
    <source>
        <dbReference type="Proteomes" id="UP000024816"/>
    </source>
</evidence>
<dbReference type="InterPro" id="IPR040758">
    <property type="entry name" value="PrmC_N"/>
</dbReference>
<dbReference type="SUPFAM" id="SSF53335">
    <property type="entry name" value="S-adenosyl-L-methionine-dependent methyltransferases"/>
    <property type="match status" value="1"/>
</dbReference>
<dbReference type="InterPro" id="IPR002052">
    <property type="entry name" value="DNA_methylase_N6_adenine_CS"/>
</dbReference>
<dbReference type="InterPro" id="IPR019874">
    <property type="entry name" value="RF_methyltr_PrmC"/>
</dbReference>
<feature type="binding site" evidence="5">
    <location>
        <position position="178"/>
    </location>
    <ligand>
        <name>S-adenosyl-L-methionine</name>
        <dbReference type="ChEBI" id="CHEBI:59789"/>
    </ligand>
</feature>
<dbReference type="HAMAP" id="MF_02126">
    <property type="entry name" value="RF_methyltr_PrmC"/>
    <property type="match status" value="1"/>
</dbReference>
<feature type="domain" description="Methyltransferase small" evidence="6">
    <location>
        <begin position="115"/>
        <end position="201"/>
    </location>
</feature>
<dbReference type="PANTHER" id="PTHR18895:SF74">
    <property type="entry name" value="MTRF1L RELEASE FACTOR GLUTAMINE METHYLTRANSFERASE"/>
    <property type="match status" value="1"/>
</dbReference>
<evidence type="ECO:0000256" key="2">
    <source>
        <dbReference type="ARBA" id="ARBA00022679"/>
    </source>
</evidence>
<dbReference type="GO" id="GO:0102559">
    <property type="term" value="F:peptide chain release factor N(5)-glutamine methyltransferase activity"/>
    <property type="evidence" value="ECO:0007669"/>
    <property type="project" value="UniProtKB-EC"/>
</dbReference>
<sequence length="289" mass="30656">MEVSGVATYEECLRTGTQQLRDAGIEEAALEARLMMMAVSGLSRTGLISAGTDPVPEDIAARFSEMLRERQTRRPLQHILGTAEFFGLEFLCDERALIPRPDSEVVAEAALRLIPEGAGVMVADLGTGTGCLLSAILANRPGTSGVGVEASAQAASLARENLARLGLAARAAVFEGSWADWPDWQAADLIVSNPPYIASAEIAGLAPEVRAHDPMAALDGGEDGLVAYREIIRLAGQHMKPGGWLVFEIGYDQKDAVSGQLELAEFTEIGSSKDLGGNDRAVWGRKPGK</sequence>
<dbReference type="NCBIfam" id="TIGR00536">
    <property type="entry name" value="hemK_fam"/>
    <property type="match status" value="1"/>
</dbReference>
<name>A0A059FEN1_9PROT</name>
<keyword evidence="3 5" id="KW-0949">S-adenosyl-L-methionine</keyword>
<dbReference type="EC" id="2.1.1.297" evidence="5"/>
<evidence type="ECO:0000256" key="5">
    <source>
        <dbReference type="HAMAP-Rule" id="MF_02126"/>
    </source>
</evidence>
<dbReference type="InterPro" id="IPR029063">
    <property type="entry name" value="SAM-dependent_MTases_sf"/>
</dbReference>
<accession>A0A059FEN1</accession>
<comment type="similarity">
    <text evidence="5">Belongs to the protein N5-glutamine methyltransferase family. PrmC subfamily.</text>
</comment>
<protein>
    <recommendedName>
        <fullName evidence="5">Release factor glutamine methyltransferase</fullName>
        <shortName evidence="5">RF MTase</shortName>
        <ecNumber evidence="5">2.1.1.297</ecNumber>
    </recommendedName>
    <alternativeName>
        <fullName evidence="5">N5-glutamine methyltransferase PrmC</fullName>
    </alternativeName>
    <alternativeName>
        <fullName evidence="5">Protein-(glutamine-N5) MTase PrmC</fullName>
    </alternativeName>
    <alternativeName>
        <fullName evidence="5">Protein-glutamine N-methyltransferase PrmC</fullName>
    </alternativeName>
</protein>
<feature type="binding site" evidence="5">
    <location>
        <position position="193"/>
    </location>
    <ligand>
        <name>S-adenosyl-L-methionine</name>
        <dbReference type="ChEBI" id="CHEBI:59789"/>
    </ligand>
</feature>